<organism evidence="1 2">
    <name type="scientific">Methylomarinovum tepidoasis</name>
    <dbReference type="NCBI Taxonomy" id="2840183"/>
    <lineage>
        <taxon>Bacteria</taxon>
        <taxon>Pseudomonadati</taxon>
        <taxon>Pseudomonadota</taxon>
        <taxon>Gammaproteobacteria</taxon>
        <taxon>Methylococcales</taxon>
        <taxon>Methylothermaceae</taxon>
        <taxon>Methylomarinovum</taxon>
    </lineage>
</organism>
<dbReference type="AlphaFoldDB" id="A0AAU9BX80"/>
<dbReference type="EMBL" id="AP024718">
    <property type="protein sequence ID" value="BCX88280.1"/>
    <property type="molecule type" value="Genomic_DNA"/>
</dbReference>
<reference evidence="2" key="1">
    <citation type="journal article" date="2024" name="Int. J. Syst. Evol. Microbiol.">
        <title>Methylomarinovum tepidoasis sp. nov., a moderately thermophilic methanotroph of the family Methylothermaceae isolated from a deep-sea hydrothermal field.</title>
        <authorList>
            <person name="Hirayama H."/>
            <person name="Takaki Y."/>
            <person name="Abe M."/>
            <person name="Miyazaki M."/>
            <person name="Uematsu K."/>
            <person name="Matsui Y."/>
            <person name="Takai K."/>
        </authorList>
    </citation>
    <scope>NUCLEOTIDE SEQUENCE [LARGE SCALE GENOMIC DNA]</scope>
    <source>
        <strain evidence="2">IN45</strain>
    </source>
</reference>
<gene>
    <name evidence="1" type="ORF">MIN45_P0649</name>
</gene>
<dbReference type="SUPFAM" id="SSF51182">
    <property type="entry name" value="RmlC-like cupins"/>
    <property type="match status" value="1"/>
</dbReference>
<proteinExistence type="predicted"/>
<sequence length="136" mass="15360">MKRILTLTSLVLLIATKAWATGMLQRDVLLARPVTLPDAHIVTRVIRVTFPPGFRTPKHIHKGPGPRYVLSGEIRIIDKEGAKIYRQGQVFWETGEPMVAENAAAGETVLLIFEMTPEKQAESTPRRRKIVIRPQR</sequence>
<evidence type="ECO:0000313" key="1">
    <source>
        <dbReference type="EMBL" id="BCX88280.1"/>
    </source>
</evidence>
<dbReference type="Gene3D" id="2.60.120.10">
    <property type="entry name" value="Jelly Rolls"/>
    <property type="match status" value="1"/>
</dbReference>
<dbReference type="Proteomes" id="UP001321450">
    <property type="component" value="Chromosome"/>
</dbReference>
<protein>
    <recommendedName>
        <fullName evidence="3">Cupin 2 conserved barrel domain-containing protein</fullName>
    </recommendedName>
</protein>
<evidence type="ECO:0008006" key="3">
    <source>
        <dbReference type="Google" id="ProtNLM"/>
    </source>
</evidence>
<keyword evidence="2" id="KW-1185">Reference proteome</keyword>
<name>A0AAU9BX80_9GAMM</name>
<dbReference type="RefSeq" id="WP_286293384.1">
    <property type="nucleotide sequence ID" value="NZ_AP024718.1"/>
</dbReference>
<dbReference type="InterPro" id="IPR011051">
    <property type="entry name" value="RmlC_Cupin_sf"/>
</dbReference>
<dbReference type="KEGG" id="meiy:MIN45_P0649"/>
<dbReference type="InterPro" id="IPR014710">
    <property type="entry name" value="RmlC-like_jellyroll"/>
</dbReference>
<evidence type="ECO:0000313" key="2">
    <source>
        <dbReference type="Proteomes" id="UP001321450"/>
    </source>
</evidence>
<accession>A0AAU9BX80</accession>